<sequence length="241" mass="28428">MITETQENQVTDYLIFQQLPLNILLEVKDHMISQITDLQIREHLSFEEAFLNVQKSWDGEFKMVNYFLFSAVQIPLIVKKIIKEKFNSMMKKSLLIGLFFFGINLLLIFFSKDQEEYSLFFKLLNGMFLLALGTAWLLNMNIRKYLRTDFKYKGKCFYTLYQQNMGLMAVCTMSMFQIVGKNGHYTFQFFRAQNTSEMTGTLITLIFPFLLQSAIIFTLFNFFEHKKTLGKIQDFLQSADH</sequence>
<feature type="transmembrane region" description="Helical" evidence="1">
    <location>
        <begin position="159"/>
        <end position="180"/>
    </location>
</feature>
<reference evidence="3" key="1">
    <citation type="submission" date="2015-12" db="EMBL/GenBank/DDBJ databases">
        <title>Genome sequence of a biocontrol rhizobacterium Chryseobacterium kwangjuense strain KJ1R5 isolated from pepper (Capsicum annuum L.).</title>
        <authorList>
            <person name="Jeong J.-J."/>
            <person name="Park H."/>
            <person name="Mannaa M."/>
            <person name="Sang M.K."/>
            <person name="Choi I.-G."/>
            <person name="Kim K.D."/>
        </authorList>
    </citation>
    <scope>NUCLEOTIDE SEQUENCE [LARGE SCALE GENOMIC DNA]</scope>
    <source>
        <strain evidence="3">KJ1R5</strain>
    </source>
</reference>
<evidence type="ECO:0000256" key="1">
    <source>
        <dbReference type="SAM" id="Phobius"/>
    </source>
</evidence>
<gene>
    <name evidence="2" type="ORF">AU378_21585</name>
</gene>
<protein>
    <submittedName>
        <fullName evidence="2">Uncharacterized protein</fullName>
    </submittedName>
</protein>
<feature type="transmembrane region" description="Helical" evidence="1">
    <location>
        <begin position="117"/>
        <end position="138"/>
    </location>
</feature>
<dbReference type="AlphaFoldDB" id="A0A135W1E8"/>
<feature type="transmembrane region" description="Helical" evidence="1">
    <location>
        <begin position="94"/>
        <end position="111"/>
    </location>
</feature>
<dbReference type="OrthoDB" id="1246786at2"/>
<comment type="caution">
    <text evidence="2">The sequence shown here is derived from an EMBL/GenBank/DDBJ whole genome shotgun (WGS) entry which is preliminary data.</text>
</comment>
<keyword evidence="1" id="KW-0472">Membrane</keyword>
<keyword evidence="1" id="KW-0812">Transmembrane</keyword>
<reference evidence="2 3" key="2">
    <citation type="journal article" date="2016" name="Genome Announc.">
        <title>Draft Genome Sequence of a Biocontrol Rhizobacterium, Chryseobacterium kwangjuense Strain KJ1R5, Isolated from Pepper (Capsicum annuum).</title>
        <authorList>
            <person name="Jeong J.J."/>
            <person name="Park H."/>
            <person name="Park B.H."/>
            <person name="Mannaa M."/>
            <person name="Sang M.K."/>
            <person name="Choi I.G."/>
            <person name="Kim K.D."/>
        </authorList>
    </citation>
    <scope>NUCLEOTIDE SEQUENCE [LARGE SCALE GENOMIC DNA]</scope>
    <source>
        <strain evidence="2 3">KJ1R5</strain>
    </source>
</reference>
<organism evidence="2 3">
    <name type="scientific">Chryseobacterium kwangjuense</name>
    <dbReference type="NCBI Taxonomy" id="267125"/>
    <lineage>
        <taxon>Bacteria</taxon>
        <taxon>Pseudomonadati</taxon>
        <taxon>Bacteroidota</taxon>
        <taxon>Flavobacteriia</taxon>
        <taxon>Flavobacteriales</taxon>
        <taxon>Weeksellaceae</taxon>
        <taxon>Chryseobacterium group</taxon>
        <taxon>Chryseobacterium</taxon>
    </lineage>
</organism>
<dbReference type="RefSeq" id="WP_062653907.1">
    <property type="nucleotide sequence ID" value="NZ_LPUR01000020.1"/>
</dbReference>
<accession>A0A135W1E8</accession>
<feature type="transmembrane region" description="Helical" evidence="1">
    <location>
        <begin position="200"/>
        <end position="223"/>
    </location>
</feature>
<evidence type="ECO:0000313" key="2">
    <source>
        <dbReference type="EMBL" id="KXH78727.1"/>
    </source>
</evidence>
<proteinExistence type="predicted"/>
<name>A0A135W1E8_9FLAO</name>
<evidence type="ECO:0000313" key="3">
    <source>
        <dbReference type="Proteomes" id="UP000070513"/>
    </source>
</evidence>
<keyword evidence="1" id="KW-1133">Transmembrane helix</keyword>
<dbReference type="Proteomes" id="UP000070513">
    <property type="component" value="Unassembled WGS sequence"/>
</dbReference>
<dbReference type="EMBL" id="LPUR01000020">
    <property type="protein sequence ID" value="KXH78727.1"/>
    <property type="molecule type" value="Genomic_DNA"/>
</dbReference>